<dbReference type="InterPro" id="IPR057514">
    <property type="entry name" value="NTF2_SigF"/>
</dbReference>
<evidence type="ECO:0000313" key="2">
    <source>
        <dbReference type="EMBL" id="KAJ3221453.1"/>
    </source>
</evidence>
<accession>A0AAD5U657</accession>
<comment type="caution">
    <text evidence="2">The sequence shown here is derived from an EMBL/GenBank/DDBJ whole genome shotgun (WGS) entry which is preliminary data.</text>
</comment>
<reference evidence="2" key="1">
    <citation type="submission" date="2020-05" db="EMBL/GenBank/DDBJ databases">
        <title>Phylogenomic resolution of chytrid fungi.</title>
        <authorList>
            <person name="Stajich J.E."/>
            <person name="Amses K."/>
            <person name="Simmons R."/>
            <person name="Seto K."/>
            <person name="Myers J."/>
            <person name="Bonds A."/>
            <person name="Quandt C.A."/>
            <person name="Barry K."/>
            <person name="Liu P."/>
            <person name="Grigoriev I."/>
            <person name="Longcore J.E."/>
            <person name="James T.Y."/>
        </authorList>
    </citation>
    <scope>NUCLEOTIDE SEQUENCE</scope>
    <source>
        <strain evidence="2">JEL0476</strain>
    </source>
</reference>
<dbReference type="EMBL" id="JADGJW010000229">
    <property type="protein sequence ID" value="KAJ3221453.1"/>
    <property type="molecule type" value="Genomic_DNA"/>
</dbReference>
<proteinExistence type="predicted"/>
<protein>
    <recommendedName>
        <fullName evidence="1">SigF-like NTF2-like domain-containing protein</fullName>
    </recommendedName>
</protein>
<keyword evidence="3" id="KW-1185">Reference proteome</keyword>
<name>A0AAD5U657_9FUNG</name>
<evidence type="ECO:0000259" key="1">
    <source>
        <dbReference type="Pfam" id="PF24840"/>
    </source>
</evidence>
<evidence type="ECO:0000313" key="3">
    <source>
        <dbReference type="Proteomes" id="UP001211065"/>
    </source>
</evidence>
<dbReference type="AlphaFoldDB" id="A0AAD5U657"/>
<organism evidence="2 3">
    <name type="scientific">Clydaea vesicula</name>
    <dbReference type="NCBI Taxonomy" id="447962"/>
    <lineage>
        <taxon>Eukaryota</taxon>
        <taxon>Fungi</taxon>
        <taxon>Fungi incertae sedis</taxon>
        <taxon>Chytridiomycota</taxon>
        <taxon>Chytridiomycota incertae sedis</taxon>
        <taxon>Chytridiomycetes</taxon>
        <taxon>Lobulomycetales</taxon>
        <taxon>Lobulomycetaceae</taxon>
        <taxon>Clydaea</taxon>
    </lineage>
</organism>
<gene>
    <name evidence="2" type="ORF">HK099_003496</name>
</gene>
<feature type="domain" description="SigF-like NTF2-like" evidence="1">
    <location>
        <begin position="7"/>
        <end position="151"/>
    </location>
</feature>
<dbReference type="Proteomes" id="UP001211065">
    <property type="component" value="Unassembled WGS sequence"/>
</dbReference>
<dbReference type="Pfam" id="PF24840">
    <property type="entry name" value="NTF2_SigF"/>
    <property type="match status" value="1"/>
</dbReference>
<sequence>MHSLDLNKQKMVIETYYDKDCRLQNPYMILATRTEIVSLFQSLSKQNTELAAEISSIVYDPVQQIATVDLYETINPKALGGLLPVKIHQIIKLQLERSDEPGKQKLLFITDHNETHRAQEYISRVPILGSWYDGSIREAMGKIVLTSSSIIDATGILDYVPSYVDSAIKAAYKASDKVSGIAGEAVGQVKWVVDAGSSKIGNVAGAVGDMSQRAANASGVSTVISAAGSAANTVSNTTSSVLSTAGSAVHSVTDSTYVMMQFARQTAYIVKLKAAEWVETVQKKNVSCYSPTCIAGVRCYSPSCVRNKVEGGFHAGDVVSAVYNTMLSSPSVSH</sequence>